<name>A0AAV5U5G6_9BILA</name>
<protein>
    <recommendedName>
        <fullName evidence="1">MATH domain-containing protein</fullName>
    </recommendedName>
</protein>
<feature type="non-terminal residue" evidence="2">
    <location>
        <position position="104"/>
    </location>
</feature>
<dbReference type="Proteomes" id="UP001432027">
    <property type="component" value="Unassembled WGS sequence"/>
</dbReference>
<evidence type="ECO:0000313" key="3">
    <source>
        <dbReference type="Proteomes" id="UP001432027"/>
    </source>
</evidence>
<feature type="non-terminal residue" evidence="2">
    <location>
        <position position="1"/>
    </location>
</feature>
<organism evidence="2 3">
    <name type="scientific">Pristionchus entomophagus</name>
    <dbReference type="NCBI Taxonomy" id="358040"/>
    <lineage>
        <taxon>Eukaryota</taxon>
        <taxon>Metazoa</taxon>
        <taxon>Ecdysozoa</taxon>
        <taxon>Nematoda</taxon>
        <taxon>Chromadorea</taxon>
        <taxon>Rhabditida</taxon>
        <taxon>Rhabditina</taxon>
        <taxon>Diplogasteromorpha</taxon>
        <taxon>Diplogasteroidea</taxon>
        <taxon>Neodiplogasteridae</taxon>
        <taxon>Pristionchus</taxon>
    </lineage>
</organism>
<keyword evidence="3" id="KW-1185">Reference proteome</keyword>
<sequence>PPRRKIVKMEEVMKLPEGGFDSGVIRFEVDNISWLDDDGRCSSEIEAGGVPWKAMACKSEKEEKDHLFVGLKAKNIPSSLWSIEVECKIILVNSDYKESIFYNL</sequence>
<dbReference type="InterPro" id="IPR008974">
    <property type="entry name" value="TRAF-like"/>
</dbReference>
<evidence type="ECO:0000313" key="2">
    <source>
        <dbReference type="EMBL" id="GMT01664.1"/>
    </source>
</evidence>
<gene>
    <name evidence="2" type="ORF">PENTCL1PPCAC_23838</name>
</gene>
<dbReference type="EMBL" id="BTSX01000005">
    <property type="protein sequence ID" value="GMT01664.1"/>
    <property type="molecule type" value="Genomic_DNA"/>
</dbReference>
<dbReference type="SUPFAM" id="SSF49599">
    <property type="entry name" value="TRAF domain-like"/>
    <property type="match status" value="1"/>
</dbReference>
<evidence type="ECO:0000259" key="1">
    <source>
        <dbReference type="Pfam" id="PF00917"/>
    </source>
</evidence>
<comment type="caution">
    <text evidence="2">The sequence shown here is derived from an EMBL/GenBank/DDBJ whole genome shotgun (WGS) entry which is preliminary data.</text>
</comment>
<dbReference type="Gene3D" id="2.60.210.10">
    <property type="entry name" value="Apoptosis, Tumor Necrosis Factor Receptor Associated Protein 2, Chain A"/>
    <property type="match status" value="1"/>
</dbReference>
<dbReference type="InterPro" id="IPR002083">
    <property type="entry name" value="MATH/TRAF_dom"/>
</dbReference>
<dbReference type="AlphaFoldDB" id="A0AAV5U5G6"/>
<proteinExistence type="predicted"/>
<feature type="domain" description="MATH" evidence="1">
    <location>
        <begin position="29"/>
        <end position="98"/>
    </location>
</feature>
<dbReference type="CDD" id="cd00121">
    <property type="entry name" value="MATH"/>
    <property type="match status" value="1"/>
</dbReference>
<dbReference type="Pfam" id="PF00917">
    <property type="entry name" value="MATH"/>
    <property type="match status" value="1"/>
</dbReference>
<accession>A0AAV5U5G6</accession>
<reference evidence="2" key="1">
    <citation type="submission" date="2023-10" db="EMBL/GenBank/DDBJ databases">
        <title>Genome assembly of Pristionchus species.</title>
        <authorList>
            <person name="Yoshida K."/>
            <person name="Sommer R.J."/>
        </authorList>
    </citation>
    <scope>NUCLEOTIDE SEQUENCE</scope>
    <source>
        <strain evidence="2">RS0144</strain>
    </source>
</reference>